<dbReference type="EMBL" id="CP090895">
    <property type="protein sequence ID" value="ULT90429.1"/>
    <property type="molecule type" value="Genomic_DNA"/>
</dbReference>
<keyword evidence="5 6" id="KW-0472">Membrane</keyword>
<sequence length="289" mass="31447">MWMYWNFYVTGRLPASTCRECALSSWFDSLSKSSDSSFPYNFFFFTQYHLGFMSYTNVLLTSFNRYTLIFMQKIYTKIWHYGTYIIIGIFCLLPLGFTYPVLANRAYVEYNPLSDTYVTINKISADRDPSKLLLISRIGQVMSPFANDLLTLSTPYVLIIFSKRMTSYKTLIAVLFVTIAAMSSAQSTSAPPTAPPATQSPATQPPATQPPATQASNTAAPSFPSSGAPSTGAVQASSTVPNVDPNTSNAPTGNNTVEATTITIGTSTKSAHGISAFLSVVPIAISMLI</sequence>
<feature type="transmembrane region" description="Helical" evidence="6">
    <location>
        <begin position="141"/>
        <end position="161"/>
    </location>
</feature>
<proteinExistence type="inferred from homology"/>
<accession>A0AAE9A3L0</accession>
<feature type="compositionally biased region" description="Polar residues" evidence="7">
    <location>
        <begin position="234"/>
        <end position="256"/>
    </location>
</feature>
<evidence type="ECO:0000256" key="1">
    <source>
        <dbReference type="ARBA" id="ARBA00004141"/>
    </source>
</evidence>
<name>A0AAE9A3L0_CAEBR</name>
<comment type="subcellular location">
    <subcellularLocation>
        <location evidence="1">Membrane</location>
        <topology evidence="1">Multi-pass membrane protein</topology>
    </subcellularLocation>
</comment>
<evidence type="ECO:0000256" key="7">
    <source>
        <dbReference type="SAM" id="MobiDB-lite"/>
    </source>
</evidence>
<dbReference type="PANTHER" id="PTHR31552:SF26">
    <property type="entry name" value="SERPENTINE RECEPTOR CLASS GAMMA-31"/>
    <property type="match status" value="1"/>
</dbReference>
<dbReference type="InterPro" id="IPR000609">
    <property type="entry name" value="7TM_GPCR_serpentine_rcpt_Srg"/>
</dbReference>
<comment type="caution">
    <text evidence="6">Lacks conserved residue(s) required for the propagation of feature annotation.</text>
</comment>
<evidence type="ECO:0000256" key="3">
    <source>
        <dbReference type="ARBA" id="ARBA00022692"/>
    </source>
</evidence>
<feature type="compositionally biased region" description="Low complexity" evidence="7">
    <location>
        <begin position="187"/>
        <end position="202"/>
    </location>
</feature>
<feature type="region of interest" description="Disordered" evidence="7">
    <location>
        <begin position="187"/>
        <end position="256"/>
    </location>
</feature>
<evidence type="ECO:0000256" key="4">
    <source>
        <dbReference type="ARBA" id="ARBA00022989"/>
    </source>
</evidence>
<protein>
    <recommendedName>
        <fullName evidence="6">Serpentine receptor class gamma</fullName>
    </recommendedName>
</protein>
<comment type="similarity">
    <text evidence="2 6">Belongs to the nematode receptor-like protein srg family.</text>
</comment>
<dbReference type="AlphaFoldDB" id="A0AAE9A3L0"/>
<evidence type="ECO:0000313" key="9">
    <source>
        <dbReference type="Proteomes" id="UP000827892"/>
    </source>
</evidence>
<keyword evidence="3 6" id="KW-0812">Transmembrane</keyword>
<organism evidence="8 9">
    <name type="scientific">Caenorhabditis briggsae</name>
    <dbReference type="NCBI Taxonomy" id="6238"/>
    <lineage>
        <taxon>Eukaryota</taxon>
        <taxon>Metazoa</taxon>
        <taxon>Ecdysozoa</taxon>
        <taxon>Nematoda</taxon>
        <taxon>Chromadorea</taxon>
        <taxon>Rhabditida</taxon>
        <taxon>Rhabditina</taxon>
        <taxon>Rhabditomorpha</taxon>
        <taxon>Rhabditoidea</taxon>
        <taxon>Rhabditidae</taxon>
        <taxon>Peloderinae</taxon>
        <taxon>Caenorhabditis</taxon>
    </lineage>
</organism>
<dbReference type="GO" id="GO:0016020">
    <property type="term" value="C:membrane"/>
    <property type="evidence" value="ECO:0007669"/>
    <property type="project" value="UniProtKB-SubCell"/>
</dbReference>
<dbReference type="GO" id="GO:0004888">
    <property type="term" value="F:transmembrane signaling receptor activity"/>
    <property type="evidence" value="ECO:0007669"/>
    <property type="project" value="InterPro"/>
</dbReference>
<feature type="compositionally biased region" description="Low complexity" evidence="7">
    <location>
        <begin position="210"/>
        <end position="233"/>
    </location>
</feature>
<dbReference type="Proteomes" id="UP000827892">
    <property type="component" value="Chromosome V"/>
</dbReference>
<evidence type="ECO:0000256" key="5">
    <source>
        <dbReference type="ARBA" id="ARBA00023136"/>
    </source>
</evidence>
<reference evidence="8 9" key="1">
    <citation type="submission" date="2022-02" db="EMBL/GenBank/DDBJ databases">
        <title>Chromosome-level reference genomes for two strains of Caenorhabditis briggsae: an improved platform for comparative genomics.</title>
        <authorList>
            <person name="Stevens L."/>
            <person name="Andersen E.C."/>
        </authorList>
    </citation>
    <scope>NUCLEOTIDE SEQUENCE [LARGE SCALE GENOMIC DNA]</scope>
    <source>
        <strain evidence="8">QX1410_ONT</strain>
        <tissue evidence="8">Whole-organism</tissue>
    </source>
</reference>
<gene>
    <name evidence="8" type="ORF">L3Y34_008635</name>
</gene>
<evidence type="ECO:0000256" key="2">
    <source>
        <dbReference type="ARBA" id="ARBA00005692"/>
    </source>
</evidence>
<evidence type="ECO:0000256" key="6">
    <source>
        <dbReference type="RuleBase" id="RU280813"/>
    </source>
</evidence>
<dbReference type="GO" id="GO:0007606">
    <property type="term" value="P:sensory perception of chemical stimulus"/>
    <property type="evidence" value="ECO:0007669"/>
    <property type="project" value="UniProtKB-UniRule"/>
</dbReference>
<feature type="transmembrane region" description="Helical" evidence="6">
    <location>
        <begin position="81"/>
        <end position="102"/>
    </location>
</feature>
<evidence type="ECO:0000313" key="8">
    <source>
        <dbReference type="EMBL" id="ULT90429.1"/>
    </source>
</evidence>
<dbReference type="PANTHER" id="PTHR31552">
    <property type="entry name" value="SERPENTINE RECEPTOR CLASS GAMMA"/>
    <property type="match status" value="1"/>
</dbReference>
<keyword evidence="4 6" id="KW-1133">Transmembrane helix</keyword>
<feature type="transmembrane region" description="Helical" evidence="6">
    <location>
        <begin position="40"/>
        <end position="60"/>
    </location>
</feature>
<dbReference type="Pfam" id="PF02118">
    <property type="entry name" value="Srg"/>
    <property type="match status" value="1"/>
</dbReference>